<keyword evidence="5" id="KW-0393">Immunoglobulin domain</keyword>
<gene>
    <name evidence="10" type="ORF">MCOR_54649</name>
</gene>
<keyword evidence="3" id="KW-1015">Disulfide bond</keyword>
<dbReference type="InterPro" id="IPR051275">
    <property type="entry name" value="Cell_adhesion_signaling"/>
</dbReference>
<dbReference type="OrthoDB" id="6106100at2759"/>
<dbReference type="InterPro" id="IPR003598">
    <property type="entry name" value="Ig_sub2"/>
</dbReference>
<keyword evidence="7" id="KW-0812">Transmembrane</keyword>
<reference evidence="10 11" key="1">
    <citation type="submission" date="2020-06" db="EMBL/GenBank/DDBJ databases">
        <authorList>
            <person name="Li R."/>
            <person name="Bekaert M."/>
        </authorList>
    </citation>
    <scope>NUCLEOTIDE SEQUENCE [LARGE SCALE GENOMIC DNA]</scope>
    <source>
        <strain evidence="11">wild</strain>
    </source>
</reference>
<accession>A0A6J8ETY4</accession>
<feature type="region of interest" description="Disordered" evidence="6">
    <location>
        <begin position="643"/>
        <end position="669"/>
    </location>
</feature>
<feature type="domain" description="Ig-like" evidence="9">
    <location>
        <begin position="409"/>
        <end position="478"/>
    </location>
</feature>
<organism evidence="10 11">
    <name type="scientific">Mytilus coruscus</name>
    <name type="common">Sea mussel</name>
    <dbReference type="NCBI Taxonomy" id="42192"/>
    <lineage>
        <taxon>Eukaryota</taxon>
        <taxon>Metazoa</taxon>
        <taxon>Spiralia</taxon>
        <taxon>Lophotrochozoa</taxon>
        <taxon>Mollusca</taxon>
        <taxon>Bivalvia</taxon>
        <taxon>Autobranchia</taxon>
        <taxon>Pteriomorphia</taxon>
        <taxon>Mytilida</taxon>
        <taxon>Mytiloidea</taxon>
        <taxon>Mytilidae</taxon>
        <taxon>Mytilinae</taxon>
        <taxon>Mytilus</taxon>
    </lineage>
</organism>
<dbReference type="InterPro" id="IPR007110">
    <property type="entry name" value="Ig-like_dom"/>
</dbReference>
<keyword evidence="2 7" id="KW-0472">Membrane</keyword>
<dbReference type="PROSITE" id="PS50835">
    <property type="entry name" value="IG_LIKE"/>
    <property type="match status" value="4"/>
</dbReference>
<dbReference type="GO" id="GO:0098609">
    <property type="term" value="P:cell-cell adhesion"/>
    <property type="evidence" value="ECO:0007669"/>
    <property type="project" value="TreeGrafter"/>
</dbReference>
<keyword evidence="8" id="KW-0732">Signal</keyword>
<feature type="chain" id="PRO_5027041772" description="Ig-like domain-containing protein" evidence="8">
    <location>
        <begin position="22"/>
        <end position="732"/>
    </location>
</feature>
<dbReference type="GO" id="GO:0050839">
    <property type="term" value="F:cell adhesion molecule binding"/>
    <property type="evidence" value="ECO:0007669"/>
    <property type="project" value="TreeGrafter"/>
</dbReference>
<dbReference type="PANTHER" id="PTHR11640:SF31">
    <property type="entry name" value="IRREGULAR CHIASM C-ROUGHEST PROTEIN-RELATED"/>
    <property type="match status" value="1"/>
</dbReference>
<feature type="signal peptide" evidence="8">
    <location>
        <begin position="1"/>
        <end position="21"/>
    </location>
</feature>
<evidence type="ECO:0000256" key="5">
    <source>
        <dbReference type="ARBA" id="ARBA00023319"/>
    </source>
</evidence>
<dbReference type="SMART" id="SM00408">
    <property type="entry name" value="IGc2"/>
    <property type="match status" value="2"/>
</dbReference>
<feature type="domain" description="Ig-like" evidence="9">
    <location>
        <begin position="122"/>
        <end position="207"/>
    </location>
</feature>
<feature type="domain" description="Ig-like" evidence="9">
    <location>
        <begin position="17"/>
        <end position="117"/>
    </location>
</feature>
<evidence type="ECO:0000259" key="9">
    <source>
        <dbReference type="PROSITE" id="PS50835"/>
    </source>
</evidence>
<keyword evidence="11" id="KW-1185">Reference proteome</keyword>
<feature type="domain" description="Ig-like" evidence="9">
    <location>
        <begin position="214"/>
        <end position="295"/>
    </location>
</feature>
<feature type="compositionally biased region" description="Low complexity" evidence="6">
    <location>
        <begin position="657"/>
        <end position="666"/>
    </location>
</feature>
<dbReference type="SMART" id="SM00409">
    <property type="entry name" value="IG"/>
    <property type="match status" value="4"/>
</dbReference>
<evidence type="ECO:0000256" key="2">
    <source>
        <dbReference type="ARBA" id="ARBA00023136"/>
    </source>
</evidence>
<dbReference type="Gene3D" id="2.60.40.10">
    <property type="entry name" value="Immunoglobulins"/>
    <property type="match status" value="4"/>
</dbReference>
<evidence type="ECO:0000313" key="11">
    <source>
        <dbReference type="Proteomes" id="UP000507470"/>
    </source>
</evidence>
<dbReference type="SUPFAM" id="SSF48726">
    <property type="entry name" value="Immunoglobulin"/>
    <property type="match status" value="4"/>
</dbReference>
<dbReference type="PANTHER" id="PTHR11640">
    <property type="entry name" value="NEPHRIN"/>
    <property type="match status" value="1"/>
</dbReference>
<dbReference type="GO" id="GO:0005911">
    <property type="term" value="C:cell-cell junction"/>
    <property type="evidence" value="ECO:0007669"/>
    <property type="project" value="TreeGrafter"/>
</dbReference>
<evidence type="ECO:0000256" key="1">
    <source>
        <dbReference type="ARBA" id="ARBA00004479"/>
    </source>
</evidence>
<evidence type="ECO:0000313" key="10">
    <source>
        <dbReference type="EMBL" id="CAC5422611.1"/>
    </source>
</evidence>
<dbReference type="EMBL" id="CACVKT020009653">
    <property type="protein sequence ID" value="CAC5422611.1"/>
    <property type="molecule type" value="Genomic_DNA"/>
</dbReference>
<evidence type="ECO:0000256" key="3">
    <source>
        <dbReference type="ARBA" id="ARBA00023157"/>
    </source>
</evidence>
<feature type="region of interest" description="Disordered" evidence="6">
    <location>
        <begin position="701"/>
        <end position="721"/>
    </location>
</feature>
<feature type="compositionally biased region" description="Basic and acidic residues" evidence="6">
    <location>
        <begin position="708"/>
        <end position="721"/>
    </location>
</feature>
<name>A0A6J8ETY4_MYTCO</name>
<evidence type="ECO:0000256" key="7">
    <source>
        <dbReference type="SAM" id="Phobius"/>
    </source>
</evidence>
<protein>
    <recommendedName>
        <fullName evidence="9">Ig-like domain-containing protein</fullName>
    </recommendedName>
</protein>
<evidence type="ECO:0000256" key="8">
    <source>
        <dbReference type="SAM" id="SignalP"/>
    </source>
</evidence>
<dbReference type="InterPro" id="IPR013783">
    <property type="entry name" value="Ig-like_fold"/>
</dbReference>
<dbReference type="GO" id="GO:0005886">
    <property type="term" value="C:plasma membrane"/>
    <property type="evidence" value="ECO:0007669"/>
    <property type="project" value="TreeGrafter"/>
</dbReference>
<evidence type="ECO:0000256" key="4">
    <source>
        <dbReference type="ARBA" id="ARBA00023180"/>
    </source>
</evidence>
<dbReference type="AlphaFoldDB" id="A0A6J8ETY4"/>
<dbReference type="InterPro" id="IPR036179">
    <property type="entry name" value="Ig-like_dom_sf"/>
</dbReference>
<feature type="transmembrane region" description="Helical" evidence="7">
    <location>
        <begin position="613"/>
        <end position="632"/>
    </location>
</feature>
<proteinExistence type="predicted"/>
<evidence type="ECO:0000256" key="6">
    <source>
        <dbReference type="SAM" id="MobiDB-lite"/>
    </source>
</evidence>
<sequence length="732" mass="83587">MFKHSLLIAGFMCWYFPAVLATQRMYVKSGSVANLSCPYETQDVSIKWRGPKNLTIYSINNNVNVQIDVSSRLKVNVESITGTYNLLVLNFTSADTGLYRCDTILNKHSVQHEIVVNVAEAPKHMEIINETSTGKIIGTQDFPVNLICTVDSGVPLNTLEWKNENRSIVGNYSDIVSYSFIATRDQHLKNFTCTANNSFYLVEKKIQLFIYLSPIVKLYVEPSFEIEEGKDVALTCEFESNNDLVELRWIKDNNSLSVSQNNHLLLTNVSKDDEGIYFCEVENQVAINSDQTEIKILYKPRLTDPFKIFEIESSIGQRSYISLNISSATRPYISWTYDPGPVGKLGYWNIQEIGEENYQLCSTIVPYDHSHFRTYGVRVRNSVGILNINVVLVGFTVKVFPTKLVRNLSDEIELNCNVSKNNLNASHMWIHSFSGVEIRILHGKVHDGMSTLHIPFSDYKDAGTYTCKWTSSMETHYSSSHIYVKSHPVLTSLHTFEKNGKTTLEVSFYSFPKPTAVLWFYRDKLITKLQLDNEGHVKEAPVQLFVYNRSVIATGYVTWHQVNETINPVINFFSCQIRNYMGNMDVSFHEYNNTNNTTTINSIDDENKKSLKYYLVGTFLTTVIVIIALGIYKHFYRPSVATNAQNENQREQEEVSRNSSQSSNNHSYDEVDSVYYHSVEWRNYNFEPPASAINDTHVNADYSIGSNDSEKVGDDPDQTRNDIARNSYMELV</sequence>
<comment type="subcellular location">
    <subcellularLocation>
        <location evidence="1">Membrane</location>
        <topology evidence="1">Single-pass type I membrane protein</topology>
    </subcellularLocation>
</comment>
<dbReference type="Pfam" id="PF13895">
    <property type="entry name" value="Ig_2"/>
    <property type="match status" value="1"/>
</dbReference>
<dbReference type="Proteomes" id="UP000507470">
    <property type="component" value="Unassembled WGS sequence"/>
</dbReference>
<keyword evidence="7" id="KW-1133">Transmembrane helix</keyword>
<keyword evidence="4" id="KW-0325">Glycoprotein</keyword>
<dbReference type="InterPro" id="IPR003599">
    <property type="entry name" value="Ig_sub"/>
</dbReference>